<protein>
    <submittedName>
        <fullName evidence="3">Uncharacterized protein</fullName>
    </submittedName>
</protein>
<accession>A0A9P4RB14</accession>
<dbReference type="OrthoDB" id="3791536at2759"/>
<organism evidence="3 4">
    <name type="scientific">Polyplosphaeria fusca</name>
    <dbReference type="NCBI Taxonomy" id="682080"/>
    <lineage>
        <taxon>Eukaryota</taxon>
        <taxon>Fungi</taxon>
        <taxon>Dikarya</taxon>
        <taxon>Ascomycota</taxon>
        <taxon>Pezizomycotina</taxon>
        <taxon>Dothideomycetes</taxon>
        <taxon>Pleosporomycetidae</taxon>
        <taxon>Pleosporales</taxon>
        <taxon>Tetraplosphaeriaceae</taxon>
        <taxon>Polyplosphaeria</taxon>
    </lineage>
</organism>
<keyword evidence="1" id="KW-1133">Transmembrane helix</keyword>
<feature type="chain" id="PRO_5040420953" evidence="2">
    <location>
        <begin position="22"/>
        <end position="337"/>
    </location>
</feature>
<evidence type="ECO:0000313" key="3">
    <source>
        <dbReference type="EMBL" id="KAF2740186.1"/>
    </source>
</evidence>
<evidence type="ECO:0000256" key="1">
    <source>
        <dbReference type="SAM" id="Phobius"/>
    </source>
</evidence>
<name>A0A9P4RB14_9PLEO</name>
<evidence type="ECO:0000313" key="4">
    <source>
        <dbReference type="Proteomes" id="UP000799444"/>
    </source>
</evidence>
<dbReference type="EMBL" id="ML996101">
    <property type="protein sequence ID" value="KAF2740186.1"/>
    <property type="molecule type" value="Genomic_DNA"/>
</dbReference>
<proteinExistence type="predicted"/>
<keyword evidence="4" id="KW-1185">Reference proteome</keyword>
<dbReference type="AlphaFoldDB" id="A0A9P4RB14"/>
<gene>
    <name evidence="3" type="ORF">EJ04DRAFT_425246</name>
</gene>
<keyword evidence="2" id="KW-0732">Signal</keyword>
<reference evidence="3" key="1">
    <citation type="journal article" date="2020" name="Stud. Mycol.">
        <title>101 Dothideomycetes genomes: a test case for predicting lifestyles and emergence of pathogens.</title>
        <authorList>
            <person name="Haridas S."/>
            <person name="Albert R."/>
            <person name="Binder M."/>
            <person name="Bloem J."/>
            <person name="Labutti K."/>
            <person name="Salamov A."/>
            <person name="Andreopoulos B."/>
            <person name="Baker S."/>
            <person name="Barry K."/>
            <person name="Bills G."/>
            <person name="Bluhm B."/>
            <person name="Cannon C."/>
            <person name="Castanera R."/>
            <person name="Culley D."/>
            <person name="Daum C."/>
            <person name="Ezra D."/>
            <person name="Gonzalez J."/>
            <person name="Henrissat B."/>
            <person name="Kuo A."/>
            <person name="Liang C."/>
            <person name="Lipzen A."/>
            <person name="Lutzoni F."/>
            <person name="Magnuson J."/>
            <person name="Mondo S."/>
            <person name="Nolan M."/>
            <person name="Ohm R."/>
            <person name="Pangilinan J."/>
            <person name="Park H.-J."/>
            <person name="Ramirez L."/>
            <person name="Alfaro M."/>
            <person name="Sun H."/>
            <person name="Tritt A."/>
            <person name="Yoshinaga Y."/>
            <person name="Zwiers L.-H."/>
            <person name="Turgeon B."/>
            <person name="Goodwin S."/>
            <person name="Spatafora J."/>
            <person name="Crous P."/>
            <person name="Grigoriev I."/>
        </authorList>
    </citation>
    <scope>NUCLEOTIDE SEQUENCE</scope>
    <source>
        <strain evidence="3">CBS 125425</strain>
    </source>
</reference>
<feature type="transmembrane region" description="Helical" evidence="1">
    <location>
        <begin position="256"/>
        <end position="281"/>
    </location>
</feature>
<dbReference type="Proteomes" id="UP000799444">
    <property type="component" value="Unassembled WGS sequence"/>
</dbReference>
<feature type="signal peptide" evidence="2">
    <location>
        <begin position="1"/>
        <end position="21"/>
    </location>
</feature>
<keyword evidence="1" id="KW-0812">Transmembrane</keyword>
<evidence type="ECO:0000256" key="2">
    <source>
        <dbReference type="SAM" id="SignalP"/>
    </source>
</evidence>
<keyword evidence="1" id="KW-0472">Membrane</keyword>
<sequence>MILRIAYLVASLAIIIRCIRADPAPDITTLEEGYAYIVKLACRGCPFLYQDSSAGKDVPWESRNDENALLLNVSLPYDRPILEINHAPIWPVSKVLPRIHATQVLSDFSVTDLAKLIEYGQLEAGHETSSGGAIFGLSYHSSIHHAAGHEAMVIYFDVFEVWSGLPDRPLTVQLDGKDGEQKMVKIVVLKRPVLSALESRESGWEIVTVELVSREGEKFQQEMKFLEWDSFGQIGTPTHAASSFFSAFLEWLDSGVMALFVFIFALVGIFVVLCLFCIFGCDLCGDEYEKAQHGKKRKKSWPNNDLEHGKGKFRSAEELGLLGRGLGGQVVGVGKSD</sequence>
<comment type="caution">
    <text evidence="3">The sequence shown here is derived from an EMBL/GenBank/DDBJ whole genome shotgun (WGS) entry which is preliminary data.</text>
</comment>